<evidence type="ECO:0000256" key="1">
    <source>
        <dbReference type="ARBA" id="ARBA00000085"/>
    </source>
</evidence>
<dbReference type="CDD" id="cd01007">
    <property type="entry name" value="PBP2_BvgS_HisK_like"/>
    <property type="match status" value="2"/>
</dbReference>
<dbReference type="InterPro" id="IPR000014">
    <property type="entry name" value="PAS"/>
</dbReference>
<dbReference type="Pfam" id="PF00497">
    <property type="entry name" value="SBP_bac_3"/>
    <property type="match status" value="2"/>
</dbReference>
<dbReference type="PROSITE" id="PS50112">
    <property type="entry name" value="PAS"/>
    <property type="match status" value="1"/>
</dbReference>
<dbReference type="FunFam" id="1.10.287.130:FF:000002">
    <property type="entry name" value="Two-component osmosensing histidine kinase"/>
    <property type="match status" value="1"/>
</dbReference>
<protein>
    <recommendedName>
        <fullName evidence="15">Sensory/regulatory protein RpfC</fullName>
        <ecNumber evidence="3">2.7.13.3</ecNumber>
    </recommendedName>
</protein>
<evidence type="ECO:0000313" key="21">
    <source>
        <dbReference type="EMBL" id="RDI99696.1"/>
    </source>
</evidence>
<dbReference type="GO" id="GO:0005524">
    <property type="term" value="F:ATP binding"/>
    <property type="evidence" value="ECO:0007669"/>
    <property type="project" value="UniProtKB-KW"/>
</dbReference>
<dbReference type="RefSeq" id="WP_114823433.1">
    <property type="nucleotide sequence ID" value="NZ_QQSY01000001.1"/>
</dbReference>
<dbReference type="SUPFAM" id="SSF52172">
    <property type="entry name" value="CheY-like"/>
    <property type="match status" value="1"/>
</dbReference>
<dbReference type="PROSITE" id="PS50110">
    <property type="entry name" value="RESPONSE_REGULATORY"/>
    <property type="match status" value="1"/>
</dbReference>
<evidence type="ECO:0000256" key="7">
    <source>
        <dbReference type="ARBA" id="ARBA00022692"/>
    </source>
</evidence>
<comment type="caution">
    <text evidence="21">The sequence shown here is derived from an EMBL/GenBank/DDBJ whole genome shotgun (WGS) entry which is preliminary data.</text>
</comment>
<dbReference type="Gene3D" id="1.10.287.130">
    <property type="match status" value="1"/>
</dbReference>
<dbReference type="SMART" id="SM00448">
    <property type="entry name" value="REC"/>
    <property type="match status" value="1"/>
</dbReference>
<dbReference type="Pfam" id="PF00512">
    <property type="entry name" value="HisKA"/>
    <property type="match status" value="1"/>
</dbReference>
<evidence type="ECO:0000256" key="2">
    <source>
        <dbReference type="ARBA" id="ARBA00004429"/>
    </source>
</evidence>
<dbReference type="NCBIfam" id="TIGR00229">
    <property type="entry name" value="sensory_box"/>
    <property type="match status" value="1"/>
</dbReference>
<dbReference type="SUPFAM" id="SSF47384">
    <property type="entry name" value="Homodimeric domain of signal transducing histidine kinase"/>
    <property type="match status" value="1"/>
</dbReference>
<comment type="catalytic activity">
    <reaction evidence="1">
        <text>ATP + protein L-histidine = ADP + protein N-phospho-L-histidine.</text>
        <dbReference type="EC" id="2.7.13.3"/>
    </reaction>
</comment>
<dbReference type="Proteomes" id="UP000254711">
    <property type="component" value="Unassembled WGS sequence"/>
</dbReference>
<dbReference type="GO" id="GO:0000155">
    <property type="term" value="F:phosphorelay sensor kinase activity"/>
    <property type="evidence" value="ECO:0007669"/>
    <property type="project" value="InterPro"/>
</dbReference>
<dbReference type="Gene3D" id="3.40.50.2300">
    <property type="match status" value="1"/>
</dbReference>
<dbReference type="InterPro" id="IPR004358">
    <property type="entry name" value="Sig_transdc_His_kin-like_C"/>
</dbReference>
<evidence type="ECO:0000256" key="14">
    <source>
        <dbReference type="ARBA" id="ARBA00064003"/>
    </source>
</evidence>
<evidence type="ECO:0000256" key="10">
    <source>
        <dbReference type="ARBA" id="ARBA00022840"/>
    </source>
</evidence>
<comment type="subunit">
    <text evidence="14">At low DSF concentrations, interacts with RpfF.</text>
</comment>
<evidence type="ECO:0000256" key="9">
    <source>
        <dbReference type="ARBA" id="ARBA00022777"/>
    </source>
</evidence>
<feature type="domain" description="Response regulatory" evidence="19">
    <location>
        <begin position="1240"/>
        <end position="1358"/>
    </location>
</feature>
<keyword evidence="8" id="KW-0547">Nucleotide-binding</keyword>
<evidence type="ECO:0000256" key="13">
    <source>
        <dbReference type="ARBA" id="ARBA00023136"/>
    </source>
</evidence>
<keyword evidence="11 17" id="KW-1133">Transmembrane helix</keyword>
<dbReference type="InterPro" id="IPR005467">
    <property type="entry name" value="His_kinase_dom"/>
</dbReference>
<evidence type="ECO:0000256" key="6">
    <source>
        <dbReference type="ARBA" id="ARBA00022679"/>
    </source>
</evidence>
<dbReference type="SUPFAM" id="SSF53850">
    <property type="entry name" value="Periplasmic binding protein-like II"/>
    <property type="match status" value="2"/>
</dbReference>
<dbReference type="EMBL" id="QQSY01000001">
    <property type="protein sequence ID" value="RDI99696.1"/>
    <property type="molecule type" value="Genomic_DNA"/>
</dbReference>
<dbReference type="PRINTS" id="PR00344">
    <property type="entry name" value="BCTRLSENSOR"/>
</dbReference>
<dbReference type="SMART" id="SM00062">
    <property type="entry name" value="PBPb"/>
    <property type="match status" value="2"/>
</dbReference>
<dbReference type="InterPro" id="IPR011006">
    <property type="entry name" value="CheY-like_superfamily"/>
</dbReference>
<dbReference type="InterPro" id="IPR003594">
    <property type="entry name" value="HATPase_dom"/>
</dbReference>
<keyword evidence="4" id="KW-1003">Cell membrane</keyword>
<keyword evidence="10" id="KW-0067">ATP-binding</keyword>
<proteinExistence type="predicted"/>
<keyword evidence="12" id="KW-0902">Two-component regulatory system</keyword>
<dbReference type="InterPro" id="IPR001789">
    <property type="entry name" value="Sig_transdc_resp-reg_receiver"/>
</dbReference>
<reference evidence="21 22" key="1">
    <citation type="submission" date="2018-07" db="EMBL/GenBank/DDBJ databases">
        <title>Dyella solisilvae sp. nov., isolated from the pine and broad-leaved mixed forest soil.</title>
        <authorList>
            <person name="Gao Z."/>
            <person name="Qiu L."/>
        </authorList>
    </citation>
    <scope>NUCLEOTIDE SEQUENCE [LARGE SCALE GENOMIC DNA]</scope>
    <source>
        <strain evidence="21 22">DHG54</strain>
    </source>
</reference>
<dbReference type="InterPro" id="IPR036890">
    <property type="entry name" value="HATPase_C_sf"/>
</dbReference>
<feature type="modified residue" description="4-aspartylphosphate" evidence="16">
    <location>
        <position position="1289"/>
    </location>
</feature>
<evidence type="ECO:0000256" key="3">
    <source>
        <dbReference type="ARBA" id="ARBA00012438"/>
    </source>
</evidence>
<comment type="subcellular location">
    <subcellularLocation>
        <location evidence="2">Cell inner membrane</location>
        <topology evidence="2">Multi-pass membrane protein</topology>
    </subcellularLocation>
</comment>
<dbReference type="PANTHER" id="PTHR45339:SF1">
    <property type="entry name" value="HYBRID SIGNAL TRANSDUCTION HISTIDINE KINASE J"/>
    <property type="match status" value="1"/>
</dbReference>
<dbReference type="Pfam" id="PF08448">
    <property type="entry name" value="PAS_4"/>
    <property type="match status" value="1"/>
</dbReference>
<evidence type="ECO:0000256" key="16">
    <source>
        <dbReference type="PROSITE-ProRule" id="PRU00169"/>
    </source>
</evidence>
<dbReference type="Gene3D" id="3.30.450.20">
    <property type="entry name" value="PAS domain"/>
    <property type="match status" value="2"/>
</dbReference>
<dbReference type="Pfam" id="PF02518">
    <property type="entry name" value="HATPase_c"/>
    <property type="match status" value="1"/>
</dbReference>
<evidence type="ECO:0000256" key="5">
    <source>
        <dbReference type="ARBA" id="ARBA00022553"/>
    </source>
</evidence>
<dbReference type="PANTHER" id="PTHR45339">
    <property type="entry name" value="HYBRID SIGNAL TRANSDUCTION HISTIDINE KINASE J"/>
    <property type="match status" value="1"/>
</dbReference>
<dbReference type="InterPro" id="IPR001638">
    <property type="entry name" value="Solute-binding_3/MltF_N"/>
</dbReference>
<dbReference type="EC" id="2.7.13.3" evidence="3"/>
<keyword evidence="5 16" id="KW-0597">Phosphoprotein</keyword>
<evidence type="ECO:0000259" key="19">
    <source>
        <dbReference type="PROSITE" id="PS50110"/>
    </source>
</evidence>
<evidence type="ECO:0000256" key="17">
    <source>
        <dbReference type="SAM" id="Phobius"/>
    </source>
</evidence>
<evidence type="ECO:0000259" key="20">
    <source>
        <dbReference type="PROSITE" id="PS50112"/>
    </source>
</evidence>
<dbReference type="Pfam" id="PF00072">
    <property type="entry name" value="Response_reg"/>
    <property type="match status" value="1"/>
</dbReference>
<keyword evidence="9" id="KW-0418">Kinase</keyword>
<feature type="transmembrane region" description="Helical" evidence="17">
    <location>
        <begin position="564"/>
        <end position="586"/>
    </location>
</feature>
<evidence type="ECO:0000256" key="12">
    <source>
        <dbReference type="ARBA" id="ARBA00023012"/>
    </source>
</evidence>
<dbReference type="Gene3D" id="3.40.190.10">
    <property type="entry name" value="Periplasmic binding protein-like II"/>
    <property type="match status" value="4"/>
</dbReference>
<dbReference type="SMART" id="SM00091">
    <property type="entry name" value="PAS"/>
    <property type="match status" value="2"/>
</dbReference>
<evidence type="ECO:0000256" key="15">
    <source>
        <dbReference type="ARBA" id="ARBA00068150"/>
    </source>
</evidence>
<keyword evidence="22" id="KW-1185">Reference proteome</keyword>
<organism evidence="21 22">
    <name type="scientific">Dyella solisilvae</name>
    <dbReference type="NCBI Taxonomy" id="1920168"/>
    <lineage>
        <taxon>Bacteria</taxon>
        <taxon>Pseudomonadati</taxon>
        <taxon>Pseudomonadota</taxon>
        <taxon>Gammaproteobacteria</taxon>
        <taxon>Lysobacterales</taxon>
        <taxon>Rhodanobacteraceae</taxon>
        <taxon>Dyella</taxon>
    </lineage>
</organism>
<feature type="domain" description="PAS" evidence="20">
    <location>
        <begin position="605"/>
        <end position="678"/>
    </location>
</feature>
<dbReference type="SUPFAM" id="SSF55785">
    <property type="entry name" value="PYP-like sensor domain (PAS domain)"/>
    <property type="match status" value="2"/>
</dbReference>
<dbReference type="CDD" id="cd17546">
    <property type="entry name" value="REC_hyHK_CKI1_RcsC-like"/>
    <property type="match status" value="1"/>
</dbReference>
<dbReference type="CDD" id="cd00082">
    <property type="entry name" value="HisKA"/>
    <property type="match status" value="1"/>
</dbReference>
<dbReference type="InterPro" id="IPR036097">
    <property type="entry name" value="HisK_dim/P_sf"/>
</dbReference>
<dbReference type="CDD" id="cd16922">
    <property type="entry name" value="HATPase_EvgS-ArcB-TorS-like"/>
    <property type="match status" value="1"/>
</dbReference>
<dbReference type="SMART" id="SM00387">
    <property type="entry name" value="HATPase_c"/>
    <property type="match status" value="1"/>
</dbReference>
<name>A0A370KAM1_9GAMM</name>
<dbReference type="InterPro" id="IPR035965">
    <property type="entry name" value="PAS-like_dom_sf"/>
</dbReference>
<dbReference type="InterPro" id="IPR013656">
    <property type="entry name" value="PAS_4"/>
</dbReference>
<accession>A0A370KAM1</accession>
<evidence type="ECO:0000313" key="22">
    <source>
        <dbReference type="Proteomes" id="UP000254711"/>
    </source>
</evidence>
<sequence>MDASMDNRVDLHGFMTIDVTTNRFWTRPWLVFGFILALATGPCGWARTAPLRGDAPHGDSGQVADVTLPPTLQLTPDEAAWRSAHPKLDVGVFAGDHLPAESWVAGRPEGFAVDYARLLAGRLGLQLVFHPFTDLDAVLAAPETDAGGHYELLLAVSQTREHAARFEFLKPYGGGRLFLVARKGDETMRSEQDLVDSRIVIERSFHHVIRQLAERFPDARLLYADDGQQAMDMVATGQADAYVGTTASRTRMLLQGRRSDDLVALGPLDLPPVAVGLAVPRDQPMLLQLLRKAEASLDSAELVRLRSRWGLLEGDNMQSPVREPSTADRMWLGELPPLRLGYEADRPPYSFADAHGQFAGLAADYMELVQKELGLRVQLVPAKDWRSLQQMVRAGEVDLVAAAMPDDFSAKDMLFSRTYEHFPEVIVARTAGPVFAGPEDLAGHVVATRDEAGLAPRLAMLLPHSELLPVGSNEEGLAAVASHRADAYIGTLPAIDPLIRDRYAATLRVVGPAGVDQDFTVAVASRYQHLMPMIDRVLTQVSAGQRQAIRSRWLTTQYRYGVPWSWVFAGLGAAVLILGAIGFSYFRLRGALRAQRGAERQLDAQLRFQQALLETVPYPVFVKDAKGRYLAVNQAYEAMFDCRREDLLGRTLAQTRHIEGADADALHQADLDLLAHGQDVRRELRLGGVSGKIGARDVLLWLHGFKASPDTDGSLFGTVVDVTDLRQAEARALASEQLVVETNESLPGVVMRARYRPDGASSYDHVSGPTEALFGLTNEDLLQGRHRPFDHMPAEDMEIVRQAIRDLREGSGVRSAEFRAQTPGGLRWIRASFGLPRIEDDGTMSCSIFSMDVSAEKAQAQALVEAKSAAEAAVAAKSAFLAMMSHEIRTPMAGVLGLIELLGKTPLDREQQHMLDLVHDSAGALLQILNDVLDFSRIEAGRLRLDEQVFDLRALVDAALGLHAAQAQEKGLRLYGTLDWRLAGGYRGDVTRVRQVITNLLSNALKFTEKGYVELHVELMGETPAGQRLRFTVSDTGVGISAEQLERLFQPFVQADDTTSRRYGGTGLGLSICRHLARLMGGEIRLGSAPGFGTQAVFELPLPVEQALRPQPALVGKRALLCTRDIMLERELSNALSALGLSVMGADAKDLGDFAVCDADVFVLDQDLAGEGWQPGEARVINLSGAPDPRGFYIDDGEVMLSGYPLLWRSAQEACHAVFGLAMPGRERNIAGETARHGERILVAEDHPINRAVIARQLDRLGYPHTIVDNGEEAMRALAGAHYDLLITDCHMPVLDGYALARRIRAQEEGSARHLPIVALSASALPEEVVRCREAGMDEFLAKPVQLAALDRMLSSCLTVARGAVDADDADVDGGDRLNALFELFGSKPRVLAILRELATHTQANLADLDAAFEAGNQTRQREILHHIEGALRVLGGTMLADNAEPGPRRDELVRQLRSLEAWIAKLESESEQGMPGIA</sequence>
<keyword evidence="13 17" id="KW-0472">Membrane</keyword>
<dbReference type="SMART" id="SM00388">
    <property type="entry name" value="HisKA"/>
    <property type="match status" value="1"/>
</dbReference>
<dbReference type="PROSITE" id="PS50109">
    <property type="entry name" value="HIS_KIN"/>
    <property type="match status" value="1"/>
</dbReference>
<dbReference type="SUPFAM" id="SSF55874">
    <property type="entry name" value="ATPase domain of HSP90 chaperone/DNA topoisomerase II/histidine kinase"/>
    <property type="match status" value="1"/>
</dbReference>
<dbReference type="InterPro" id="IPR036641">
    <property type="entry name" value="HPT_dom_sf"/>
</dbReference>
<dbReference type="FunFam" id="3.30.565.10:FF:000010">
    <property type="entry name" value="Sensor histidine kinase RcsC"/>
    <property type="match status" value="1"/>
</dbReference>
<evidence type="ECO:0000256" key="11">
    <source>
        <dbReference type="ARBA" id="ARBA00022989"/>
    </source>
</evidence>
<dbReference type="InterPro" id="IPR003661">
    <property type="entry name" value="HisK_dim/P_dom"/>
</dbReference>
<dbReference type="CDD" id="cd00130">
    <property type="entry name" value="PAS"/>
    <property type="match status" value="2"/>
</dbReference>
<dbReference type="SUPFAM" id="SSF47226">
    <property type="entry name" value="Histidine-containing phosphotransfer domain, HPT domain"/>
    <property type="match status" value="1"/>
</dbReference>
<gene>
    <name evidence="21" type="ORF">DVT68_02295</name>
</gene>
<feature type="domain" description="Histidine kinase" evidence="18">
    <location>
        <begin position="883"/>
        <end position="1104"/>
    </location>
</feature>
<keyword evidence="7 17" id="KW-0812">Transmembrane</keyword>
<dbReference type="GO" id="GO:0005886">
    <property type="term" value="C:plasma membrane"/>
    <property type="evidence" value="ECO:0007669"/>
    <property type="project" value="UniProtKB-SubCell"/>
</dbReference>
<evidence type="ECO:0000256" key="4">
    <source>
        <dbReference type="ARBA" id="ARBA00022475"/>
    </source>
</evidence>
<keyword evidence="6" id="KW-0808">Transferase</keyword>
<dbReference type="Gene3D" id="3.30.565.10">
    <property type="entry name" value="Histidine kinase-like ATPase, C-terminal domain"/>
    <property type="match status" value="1"/>
</dbReference>
<evidence type="ECO:0000259" key="18">
    <source>
        <dbReference type="PROSITE" id="PS50109"/>
    </source>
</evidence>
<evidence type="ECO:0000256" key="8">
    <source>
        <dbReference type="ARBA" id="ARBA00022741"/>
    </source>
</evidence>